<sequence>MNLVRALTAIAENCSADNTIPPSSLCDLKDALQGWKHEVSPNENGRKYVHLLDGEYDAGKSSIDFGAFGLSGRNPDIDRCLEKGSLKGKDVVVVRALEDACGDGADFAVFLASFERGRAMCRRLDPVVCEDAVRLVRVFGLDGSRLAEHVLSSPDEVAGYDTLRDDEPDKTECENPSERDSNTEHWWQRTAVVVVLAEDEGKFLLSQYKEHASSLLWSAGGRFAPTNSERMVELLKALEERYTTAPSSNHVAHTLRVVSQEALAQARQDKEMHETYRTTTDLLEESPLPATIISSSIMLNDVPLFQDAAAVISGKLPIGVPTRVGEWLGEGKVTMSQIRSGQMIISQWIATITELQAGYATGDGGSKKDDGEFSAFIEQKVQEILDRAPKLYVEDGPALVSILSPKRLDTPESDNNASIISTCERFADKTPALISFLVALRNSDTACPEGTRKEAFAAVLRTTLSNFDLAHDPKDVRLKAHERPRQPRGRRRAATPPPRTPCLDGDALVRLAAHLLADDDDDAEGLSALARSLGAQTSRVDVRDFDAVLLPFLRSLAGTADPSVLTALHHNDDDDPLRTLYATTLSAYRSRHLGPPPEFDGWVARLEEAGVDWRVVLGEEVYERVVEGKKPKEGEVAEGSVNKRKAPGGSARNVRRRVGQTDVVDLMDDEPWRR</sequence>
<name>A0ABR3TTQ1_9PEZI</name>
<feature type="compositionally biased region" description="Basic and acidic residues" evidence="1">
    <location>
        <begin position="475"/>
        <end position="485"/>
    </location>
</feature>
<feature type="region of interest" description="Disordered" evidence="1">
    <location>
        <begin position="629"/>
        <end position="674"/>
    </location>
</feature>
<evidence type="ECO:0000313" key="3">
    <source>
        <dbReference type="Proteomes" id="UP001521184"/>
    </source>
</evidence>
<evidence type="ECO:0000256" key="1">
    <source>
        <dbReference type="SAM" id="MobiDB-lite"/>
    </source>
</evidence>
<protein>
    <submittedName>
        <fullName evidence="2">Uncharacterized protein</fullName>
    </submittedName>
</protein>
<dbReference type="Proteomes" id="UP001521184">
    <property type="component" value="Unassembled WGS sequence"/>
</dbReference>
<feature type="region of interest" description="Disordered" evidence="1">
    <location>
        <begin position="475"/>
        <end position="501"/>
    </location>
</feature>
<evidence type="ECO:0000313" key="2">
    <source>
        <dbReference type="EMBL" id="KAL1644369.1"/>
    </source>
</evidence>
<comment type="caution">
    <text evidence="2">The sequence shown here is derived from an EMBL/GenBank/DDBJ whole genome shotgun (WGS) entry which is preliminary data.</text>
</comment>
<organism evidence="2 3">
    <name type="scientific">Diplodia intermedia</name>
    <dbReference type="NCBI Taxonomy" id="856260"/>
    <lineage>
        <taxon>Eukaryota</taxon>
        <taxon>Fungi</taxon>
        <taxon>Dikarya</taxon>
        <taxon>Ascomycota</taxon>
        <taxon>Pezizomycotina</taxon>
        <taxon>Dothideomycetes</taxon>
        <taxon>Dothideomycetes incertae sedis</taxon>
        <taxon>Botryosphaeriales</taxon>
        <taxon>Botryosphaeriaceae</taxon>
        <taxon>Diplodia</taxon>
    </lineage>
</organism>
<reference evidence="2 3" key="1">
    <citation type="journal article" date="2023" name="Plant Dis.">
        <title>First Report of Diplodia intermedia Causing Canker and Dieback Diseases on Apple Trees in Canada.</title>
        <authorList>
            <person name="Ellouze W."/>
            <person name="Ilyukhin E."/>
            <person name="Sulman M."/>
            <person name="Ali S."/>
        </authorList>
    </citation>
    <scope>NUCLEOTIDE SEQUENCE [LARGE SCALE GENOMIC DNA]</scope>
    <source>
        <strain evidence="2 3">M45-28</strain>
    </source>
</reference>
<feature type="region of interest" description="Disordered" evidence="1">
    <location>
        <begin position="163"/>
        <end position="182"/>
    </location>
</feature>
<proteinExistence type="predicted"/>
<accession>A0ABR3TTQ1</accession>
<gene>
    <name evidence="2" type="ORF">SLS58_004283</name>
</gene>
<keyword evidence="3" id="KW-1185">Reference proteome</keyword>
<feature type="compositionally biased region" description="Acidic residues" evidence="1">
    <location>
        <begin position="665"/>
        <end position="674"/>
    </location>
</feature>
<dbReference type="EMBL" id="JAKEKT020000023">
    <property type="protein sequence ID" value="KAL1644369.1"/>
    <property type="molecule type" value="Genomic_DNA"/>
</dbReference>